<dbReference type="InterPro" id="IPR019821">
    <property type="entry name" value="Kinesin_motor_CS"/>
</dbReference>
<evidence type="ECO:0000256" key="9">
    <source>
        <dbReference type="SAM" id="Phobius"/>
    </source>
</evidence>
<keyword evidence="9" id="KW-0812">Transmembrane</keyword>
<keyword evidence="12" id="KW-1185">Reference proteome</keyword>
<evidence type="ECO:0000256" key="3">
    <source>
        <dbReference type="ARBA" id="ARBA00022741"/>
    </source>
</evidence>
<evidence type="ECO:0000259" key="10">
    <source>
        <dbReference type="PROSITE" id="PS50067"/>
    </source>
</evidence>
<dbReference type="GO" id="GO:0007018">
    <property type="term" value="P:microtubule-based movement"/>
    <property type="evidence" value="ECO:0007669"/>
    <property type="project" value="InterPro"/>
</dbReference>
<dbReference type="GO" id="GO:0005874">
    <property type="term" value="C:microtubule"/>
    <property type="evidence" value="ECO:0007669"/>
    <property type="project" value="UniProtKB-KW"/>
</dbReference>
<dbReference type="AlphaFoldDB" id="A0AAD5U998"/>
<feature type="coiled-coil region" evidence="8">
    <location>
        <begin position="297"/>
        <end position="342"/>
    </location>
</feature>
<dbReference type="InterPro" id="IPR027417">
    <property type="entry name" value="P-loop_NTPase"/>
</dbReference>
<evidence type="ECO:0000313" key="11">
    <source>
        <dbReference type="EMBL" id="KAJ3251275.1"/>
    </source>
</evidence>
<evidence type="ECO:0000256" key="8">
    <source>
        <dbReference type="SAM" id="Coils"/>
    </source>
</evidence>
<gene>
    <name evidence="11" type="primary">KLP8</name>
    <name evidence="11" type="ORF">HK103_002545</name>
</gene>
<dbReference type="InterPro" id="IPR027640">
    <property type="entry name" value="Kinesin-like_fam"/>
</dbReference>
<dbReference type="PROSITE" id="PS00411">
    <property type="entry name" value="KINESIN_MOTOR_1"/>
    <property type="match status" value="1"/>
</dbReference>
<evidence type="ECO:0000256" key="2">
    <source>
        <dbReference type="ARBA" id="ARBA00022490"/>
    </source>
</evidence>
<keyword evidence="7" id="KW-0505">Motor protein</keyword>
<sequence length="433" mass="47519">MVAETNMNAVSSRSHAVLTITITSVERTSEDLDIPPIKKMSKIHLIDLAGSERANSTGATGDRLKEGAAINQSLSCLGNVINALSTGQTGHIPYRDSKLTYLLSDSLGGNSLTLLIACITPIAGAFDESLGTLRFAERAKKVKNKPTVNVDASTLRIMALEAENADLKIKLANCTCGASGAALSPTGQPILPKIPSKTGPINEVTRANSEKLRKITRKLSTIMGFTEFLKGQGKPVDKMEEEASSPVVIQTALEQAKILGNPDAHASKTQAQDIIAKWKTRFADLYENNPADLQEIDEQLRKDINTLAFQNEQLNREKRENKEKIDEINRQLEETKQLLIQQKPEVAQAYNITISLPEEDHDIIPVAYPTAQPNGLFYNNPYYKIGDEIPVVQKRSHLQTFLIVMICLIMLVLGFCGGFVFGQFKLVLPIQPV</sequence>
<name>A0AAD5U998_9FUNG</name>
<keyword evidence="4 7" id="KW-0067">ATP-binding</keyword>
<keyword evidence="9" id="KW-0472">Membrane</keyword>
<comment type="caution">
    <text evidence="11">The sequence shown here is derived from an EMBL/GenBank/DDBJ whole genome shotgun (WGS) entry which is preliminary data.</text>
</comment>
<comment type="similarity">
    <text evidence="6 7">Belongs to the TRAFAC class myosin-kinesin ATPase superfamily. Kinesin family.</text>
</comment>
<reference evidence="11" key="1">
    <citation type="submission" date="2020-05" db="EMBL/GenBank/DDBJ databases">
        <title>Phylogenomic resolution of chytrid fungi.</title>
        <authorList>
            <person name="Stajich J.E."/>
            <person name="Amses K."/>
            <person name="Simmons R."/>
            <person name="Seto K."/>
            <person name="Myers J."/>
            <person name="Bonds A."/>
            <person name="Quandt C.A."/>
            <person name="Barry K."/>
            <person name="Liu P."/>
            <person name="Grigoriev I."/>
            <person name="Longcore J.E."/>
            <person name="James T.Y."/>
        </authorList>
    </citation>
    <scope>NUCLEOTIDE SEQUENCE</scope>
    <source>
        <strain evidence="11">PLAUS21</strain>
    </source>
</reference>
<dbReference type="Gene3D" id="3.40.850.10">
    <property type="entry name" value="Kinesin motor domain"/>
    <property type="match status" value="1"/>
</dbReference>
<keyword evidence="2" id="KW-0963">Cytoplasm</keyword>
<dbReference type="EMBL" id="JADGKB010000190">
    <property type="protein sequence ID" value="KAJ3251275.1"/>
    <property type="molecule type" value="Genomic_DNA"/>
</dbReference>
<feature type="domain" description="Kinesin motor" evidence="10">
    <location>
        <begin position="1"/>
        <end position="142"/>
    </location>
</feature>
<dbReference type="SUPFAM" id="SSF52540">
    <property type="entry name" value="P-loop containing nucleoside triphosphate hydrolases"/>
    <property type="match status" value="1"/>
</dbReference>
<dbReference type="GO" id="GO:0051231">
    <property type="term" value="P:spindle elongation"/>
    <property type="evidence" value="ECO:0007669"/>
    <property type="project" value="TreeGrafter"/>
</dbReference>
<evidence type="ECO:0000256" key="1">
    <source>
        <dbReference type="ARBA" id="ARBA00004496"/>
    </source>
</evidence>
<dbReference type="GO" id="GO:0005524">
    <property type="term" value="F:ATP binding"/>
    <property type="evidence" value="ECO:0007669"/>
    <property type="project" value="UniProtKB-KW"/>
</dbReference>
<dbReference type="GO" id="GO:0005875">
    <property type="term" value="C:microtubule associated complex"/>
    <property type="evidence" value="ECO:0007669"/>
    <property type="project" value="TreeGrafter"/>
</dbReference>
<keyword evidence="9" id="KW-1133">Transmembrane helix</keyword>
<proteinExistence type="inferred from homology"/>
<feature type="transmembrane region" description="Helical" evidence="9">
    <location>
        <begin position="401"/>
        <end position="421"/>
    </location>
</feature>
<dbReference type="GO" id="GO:0007052">
    <property type="term" value="P:mitotic spindle organization"/>
    <property type="evidence" value="ECO:0007669"/>
    <property type="project" value="TreeGrafter"/>
</dbReference>
<keyword evidence="7" id="KW-0493">Microtubule</keyword>
<dbReference type="Proteomes" id="UP001210925">
    <property type="component" value="Unassembled WGS sequence"/>
</dbReference>
<dbReference type="GO" id="GO:0005737">
    <property type="term" value="C:cytoplasm"/>
    <property type="evidence" value="ECO:0007669"/>
    <property type="project" value="UniProtKB-SubCell"/>
</dbReference>
<evidence type="ECO:0000256" key="5">
    <source>
        <dbReference type="ARBA" id="ARBA00023054"/>
    </source>
</evidence>
<dbReference type="GO" id="GO:0003777">
    <property type="term" value="F:microtubule motor activity"/>
    <property type="evidence" value="ECO:0007669"/>
    <property type="project" value="InterPro"/>
</dbReference>
<organism evidence="11 12">
    <name type="scientific">Boothiomyces macroporosus</name>
    <dbReference type="NCBI Taxonomy" id="261099"/>
    <lineage>
        <taxon>Eukaryota</taxon>
        <taxon>Fungi</taxon>
        <taxon>Fungi incertae sedis</taxon>
        <taxon>Chytridiomycota</taxon>
        <taxon>Chytridiomycota incertae sedis</taxon>
        <taxon>Chytridiomycetes</taxon>
        <taxon>Rhizophydiales</taxon>
        <taxon>Terramycetaceae</taxon>
        <taxon>Boothiomyces</taxon>
    </lineage>
</organism>
<dbReference type="PRINTS" id="PR00380">
    <property type="entry name" value="KINESINHEAVY"/>
</dbReference>
<keyword evidence="5 8" id="KW-0175">Coiled coil</keyword>
<dbReference type="PROSITE" id="PS50067">
    <property type="entry name" value="KINESIN_MOTOR_2"/>
    <property type="match status" value="1"/>
</dbReference>
<comment type="subcellular location">
    <subcellularLocation>
        <location evidence="1">Cytoplasm</location>
    </subcellularLocation>
</comment>
<dbReference type="SMART" id="SM00129">
    <property type="entry name" value="KISc"/>
    <property type="match status" value="1"/>
</dbReference>
<keyword evidence="3 7" id="KW-0547">Nucleotide-binding</keyword>
<evidence type="ECO:0000256" key="6">
    <source>
        <dbReference type="PROSITE-ProRule" id="PRU00283"/>
    </source>
</evidence>
<dbReference type="PANTHER" id="PTHR47969">
    <property type="entry name" value="CHROMOSOME-ASSOCIATED KINESIN KIF4A-RELATED"/>
    <property type="match status" value="1"/>
</dbReference>
<dbReference type="InterPro" id="IPR036961">
    <property type="entry name" value="Kinesin_motor_dom_sf"/>
</dbReference>
<accession>A0AAD5U998</accession>
<evidence type="ECO:0000313" key="12">
    <source>
        <dbReference type="Proteomes" id="UP001210925"/>
    </source>
</evidence>
<comment type="caution">
    <text evidence="6">Lacks conserved residue(s) required for the propagation of feature annotation.</text>
</comment>
<protein>
    <recommendedName>
        <fullName evidence="7">Kinesin-like protein</fullName>
    </recommendedName>
</protein>
<dbReference type="InterPro" id="IPR001752">
    <property type="entry name" value="Kinesin_motor_dom"/>
</dbReference>
<dbReference type="Pfam" id="PF00225">
    <property type="entry name" value="Kinesin"/>
    <property type="match status" value="1"/>
</dbReference>
<dbReference type="GO" id="GO:0008017">
    <property type="term" value="F:microtubule binding"/>
    <property type="evidence" value="ECO:0007669"/>
    <property type="project" value="InterPro"/>
</dbReference>
<evidence type="ECO:0000256" key="7">
    <source>
        <dbReference type="RuleBase" id="RU000394"/>
    </source>
</evidence>
<evidence type="ECO:0000256" key="4">
    <source>
        <dbReference type="ARBA" id="ARBA00022840"/>
    </source>
</evidence>
<dbReference type="PANTHER" id="PTHR47969:SF15">
    <property type="entry name" value="CHROMOSOME-ASSOCIATED KINESIN KIF4A-RELATED"/>
    <property type="match status" value="1"/>
</dbReference>